<keyword evidence="1" id="KW-0812">Transmembrane</keyword>
<evidence type="ECO:0000313" key="3">
    <source>
        <dbReference type="Proteomes" id="UP001154282"/>
    </source>
</evidence>
<name>A0AAV0RXJ9_9ROSI</name>
<keyword evidence="1" id="KW-1133">Transmembrane helix</keyword>
<feature type="transmembrane region" description="Helical" evidence="1">
    <location>
        <begin position="20"/>
        <end position="42"/>
    </location>
</feature>
<reference evidence="2" key="1">
    <citation type="submission" date="2022-08" db="EMBL/GenBank/DDBJ databases">
        <authorList>
            <person name="Gutierrez-Valencia J."/>
        </authorList>
    </citation>
    <scope>NUCLEOTIDE SEQUENCE</scope>
</reference>
<sequence length="43" mass="4990">MAVHDAMLVETRSIKTNVKLNRYMLTILLIVNVMVHVVIYSME</sequence>
<dbReference type="EMBL" id="CAMGYJ010000011">
    <property type="protein sequence ID" value="CAI0625594.1"/>
    <property type="molecule type" value="Genomic_DNA"/>
</dbReference>
<evidence type="ECO:0000313" key="2">
    <source>
        <dbReference type="EMBL" id="CAI0625594.1"/>
    </source>
</evidence>
<dbReference type="AlphaFoldDB" id="A0AAV0RXJ9"/>
<proteinExistence type="predicted"/>
<keyword evidence="3" id="KW-1185">Reference proteome</keyword>
<accession>A0AAV0RXJ9</accession>
<dbReference type="Proteomes" id="UP001154282">
    <property type="component" value="Unassembled WGS sequence"/>
</dbReference>
<organism evidence="2 3">
    <name type="scientific">Linum tenue</name>
    <dbReference type="NCBI Taxonomy" id="586396"/>
    <lineage>
        <taxon>Eukaryota</taxon>
        <taxon>Viridiplantae</taxon>
        <taxon>Streptophyta</taxon>
        <taxon>Embryophyta</taxon>
        <taxon>Tracheophyta</taxon>
        <taxon>Spermatophyta</taxon>
        <taxon>Magnoliopsida</taxon>
        <taxon>eudicotyledons</taxon>
        <taxon>Gunneridae</taxon>
        <taxon>Pentapetalae</taxon>
        <taxon>rosids</taxon>
        <taxon>fabids</taxon>
        <taxon>Malpighiales</taxon>
        <taxon>Linaceae</taxon>
        <taxon>Linum</taxon>
    </lineage>
</organism>
<comment type="caution">
    <text evidence="2">The sequence shown here is derived from an EMBL/GenBank/DDBJ whole genome shotgun (WGS) entry which is preliminary data.</text>
</comment>
<evidence type="ECO:0000256" key="1">
    <source>
        <dbReference type="SAM" id="Phobius"/>
    </source>
</evidence>
<keyword evidence="1" id="KW-0472">Membrane</keyword>
<gene>
    <name evidence="2" type="ORF">LITE_LOCUS50504</name>
</gene>
<protein>
    <submittedName>
        <fullName evidence="2">Uncharacterized protein</fullName>
    </submittedName>
</protein>